<dbReference type="OrthoDB" id="7029244at2"/>
<gene>
    <name evidence="1" type="ORF">DYL61_21435</name>
</gene>
<evidence type="ECO:0000313" key="1">
    <source>
        <dbReference type="EMBL" id="TFY89973.1"/>
    </source>
</evidence>
<keyword evidence="2" id="KW-1185">Reference proteome</keyword>
<dbReference type="RefSeq" id="WP_135309983.1">
    <property type="nucleotide sequence ID" value="NZ_QUZT01000045.1"/>
</dbReference>
<proteinExistence type="predicted"/>
<reference evidence="1 2" key="1">
    <citation type="journal article" date="2019" name="Syst. Appl. Microbiol.">
        <title>New species of pathogenic Pseudomonas isolated from citrus in Tunisia: Proposal of Pseudomonas kairouanensis sp. nov. and Pseudomonas nabeulensis sp. nov.</title>
        <authorList>
            <person name="Oueslati M."/>
            <person name="Mulet M."/>
            <person name="Gomila M."/>
            <person name="Berge O."/>
            <person name="Hajlaoui M.R."/>
            <person name="Lalucat J."/>
            <person name="Sadfi-Zouaoui N."/>
            <person name="Garcia-Valdes E."/>
        </authorList>
    </citation>
    <scope>NUCLEOTIDE SEQUENCE [LARGE SCALE GENOMIC DNA]</scope>
    <source>
        <strain evidence="1 2">E10B</strain>
    </source>
</reference>
<organism evidence="1 2">
    <name type="scientific">Pseudomonas nabeulensis</name>
    <dbReference type="NCBI Taxonomy" id="2293833"/>
    <lineage>
        <taxon>Bacteria</taxon>
        <taxon>Pseudomonadati</taxon>
        <taxon>Pseudomonadota</taxon>
        <taxon>Gammaproteobacteria</taxon>
        <taxon>Pseudomonadales</taxon>
        <taxon>Pseudomonadaceae</taxon>
        <taxon>Pseudomonas</taxon>
    </lineage>
</organism>
<protein>
    <recommendedName>
        <fullName evidence="3">DUF4329 domain-containing protein</fullName>
    </recommendedName>
</protein>
<evidence type="ECO:0008006" key="3">
    <source>
        <dbReference type="Google" id="ProtNLM"/>
    </source>
</evidence>
<name>A0A4Z0AUA7_9PSED</name>
<sequence length="1447" mass="160366">MDNHLATRSVEQLLRNLSPPFLGADDAARYALAQLDLRNNQPQGGYLFTGPDGYCHASRPFEVALSDLLLNDALSMETAGNRLLPSGYLYVAYYFRDADRQAEIHRRRPSWSTQRITLTQSLPPMQAVLVTHSLFQAFYTVGPQGGLVRFTPGEQASLIYMTLRQQVREQVEPALPAEHEPVEGYIHTLRTAGEVSVVETSAIWAGWKGPLNERWKVYAPDPVQAVPEPRQSPIFADAPAAMAFAHRLMLLKPTERQSGFLLKHLNRQAFMVTEPLPMQGDAFDTTKVFVSDTDGAIFVPREFVFWGVYCLAIDQPAPSAVKEPWLYERFVTPVTLARAMAFSRGIGNPGFALYLSVFDGAQLRYVFSHSHAEDAFYSPISDTAHPIDRGLQASLEAGTLSPHTFISRLAAAGELSVIKTSVLWDVAGKVGQGWKPFSRYQNPPLGPAFLLADDAARHAHEHIGSHRERGYIGLILQRNDQRFVATEPLGNPAARFDFSQVFIVERSGRPVVLYPGHTLHGVYCSRWRGDEVSNARAGYEAQVQTQMFTDVDIHRILSLRPGGLVVYLSGAADCLLRYQTYLAGEGSSLFERSMPAPGGSRIQHDLQAGTMVPSDVVVELALSGELHVVEGNPLWGPPGKIESDWSPPYELDVRNDPVLPQLGPVHADSQAAVFEACTHWRHRYGLEYCGLGLVLKHRVLNEFVASQTVPGPMFDRLVQACRFGAAVLTQTFQVHAVYHSVRGLAAGLSGHDAWIARHFIAADDFYCALYDQQGVRRTKGLETLPLYLSPLDGALLEYRSDEDPFRLFTDEKGRVDAHVLPAKLGLTLTQRSYVQNVARAGQLTVLTTSECWDVPGAVGEDWTPFDQISRRQLGPVFFSRDDAARYALMRLGSKRDRVYGGLILRRTDGLFTVTEPLPVDVEDFSPPWIRLNALVSHAQFLAGSTAVARYHSRLNIDPPFALTDTERAVYQTMFSTDFLGAVLEKVPFPPRHAIDHEYLLCADGALLCFTATGSALEDSLAKLLVAPSRAHLHPKNNALERAMRDGQVTPSEYVNRVARAAELRVVQGSELWGPAGKLTQWQANAKPDATRLAPMDQAFSPVFVQLPDVLRFIHRRKAVEDQPGFGVILKSRKSGYYMASHALIVQHGPLTLERVLAGGVAPAGHELFGLYVCPPESGISAQDLERALRLKAPGKTGYLPVYQARADGRWFNLDTRQHVAPAYGALSFGPLFCHPDDAARHQVRPFKGDEYIGVIVSDAANTGFVAAEPLLDEGIESPVPRRLFLYESTLLDPSPPPPAYPPGYRLLAAQLFFKTMGHDEDDSQSDKQLRQHFVARDELGFYRNLLGVSRVKGGMCYVLTRQGALLAFTPRFTTREESLFSGLVFGPPSFPPGEWLSRLTFDGGLRVLDPDSYWTRRGRVKGTWKSVNGEEVPDWQIQPVVSGKDEL</sequence>
<evidence type="ECO:0000313" key="2">
    <source>
        <dbReference type="Proteomes" id="UP000297734"/>
    </source>
</evidence>
<dbReference type="Proteomes" id="UP000297734">
    <property type="component" value="Unassembled WGS sequence"/>
</dbReference>
<comment type="caution">
    <text evidence="1">The sequence shown here is derived from an EMBL/GenBank/DDBJ whole genome shotgun (WGS) entry which is preliminary data.</text>
</comment>
<accession>A0A4Z0AUA7</accession>
<dbReference type="EMBL" id="QUZT01000045">
    <property type="protein sequence ID" value="TFY89973.1"/>
    <property type="molecule type" value="Genomic_DNA"/>
</dbReference>